<protein>
    <submittedName>
        <fullName evidence="1">Uncharacterized protein</fullName>
    </submittedName>
</protein>
<comment type="caution">
    <text evidence="1">The sequence shown here is derived from an EMBL/GenBank/DDBJ whole genome shotgun (WGS) entry which is preliminary data.</text>
</comment>
<reference evidence="1 2" key="1">
    <citation type="submission" date="2016-10" db="EMBL/GenBank/DDBJ databases">
        <title>Comparative genome analysis of multiple Pseudomonas spp. focuses on biocontrol and plant growth promoting traits.</title>
        <authorList>
            <person name="Tao X.-Y."/>
            <person name="Taylor C.G."/>
        </authorList>
    </citation>
    <scope>NUCLEOTIDE SEQUENCE [LARGE SCALE GENOMIC DNA]</scope>
    <source>
        <strain evidence="1 2">37D10</strain>
    </source>
</reference>
<dbReference type="AlphaFoldDB" id="A0A423GK79"/>
<proteinExistence type="predicted"/>
<sequence length="73" mass="7760">MTSAQVIAVDTAQHQVLSQSIRARRGGSLTVEANQVQLMLTVVAAVPFHSRYPAVVAGFPQATKFISQLVVAP</sequence>
<evidence type="ECO:0000313" key="2">
    <source>
        <dbReference type="Proteomes" id="UP000284684"/>
    </source>
</evidence>
<organism evidence="1 2">
    <name type="scientific">Pseudomonas brassicacearum</name>
    <dbReference type="NCBI Taxonomy" id="930166"/>
    <lineage>
        <taxon>Bacteria</taxon>
        <taxon>Pseudomonadati</taxon>
        <taxon>Pseudomonadota</taxon>
        <taxon>Gammaproteobacteria</taxon>
        <taxon>Pseudomonadales</taxon>
        <taxon>Pseudomonadaceae</taxon>
        <taxon>Pseudomonas</taxon>
    </lineage>
</organism>
<gene>
    <name evidence="1" type="ORF">BK658_25730</name>
</gene>
<accession>A0A423GK79</accession>
<dbReference type="EMBL" id="MOBI01000029">
    <property type="protein sequence ID" value="ROM90788.1"/>
    <property type="molecule type" value="Genomic_DNA"/>
</dbReference>
<evidence type="ECO:0000313" key="1">
    <source>
        <dbReference type="EMBL" id="ROM90788.1"/>
    </source>
</evidence>
<dbReference type="Proteomes" id="UP000284684">
    <property type="component" value="Unassembled WGS sequence"/>
</dbReference>
<name>A0A423GK79_9PSED</name>